<feature type="chain" id="PRO_5017384536" description="Tetratricopeptide repeat protein" evidence="2">
    <location>
        <begin position="24"/>
        <end position="275"/>
    </location>
</feature>
<dbReference type="RefSeq" id="WP_120601772.1">
    <property type="nucleotide sequence ID" value="NZ_RAWE01000016.1"/>
</dbReference>
<evidence type="ECO:0000256" key="2">
    <source>
        <dbReference type="SAM" id="SignalP"/>
    </source>
</evidence>
<reference evidence="4" key="1">
    <citation type="submission" date="2018-09" db="EMBL/GenBank/DDBJ databases">
        <authorList>
            <person name="Livingstone P.G."/>
            <person name="Whitworth D.E."/>
        </authorList>
    </citation>
    <scope>NUCLEOTIDE SEQUENCE [LARGE SCALE GENOMIC DNA]</scope>
    <source>
        <strain evidence="4">CA043D</strain>
    </source>
</reference>
<sequence>MRAAVGCWLLVAGFVLVPSGARAQEPGPFQTYVIAARQLYDELEYERALAELSRARRYSSGEADDVLLSLYEGVILADLGRTESSSAAFRVGLLLQPGAELPLKVSPKVEQRFETVRQQVLRELAKQEVRGDVARVPPPPVSTAPPGPVAVVESQAPAVAPAPEVSTRSSVRGRAWIPATVGGVLLVGGGVSYLQARGERSRLRSDDVSLATSQDVDRSVSRGKAFQTVGLVLAGAGVAGLGLSAGMYLLGGPPEKVGIQLGTDGTSAFVSGRWP</sequence>
<accession>A0A3A8KN90</accession>
<feature type="signal peptide" evidence="2">
    <location>
        <begin position="1"/>
        <end position="23"/>
    </location>
</feature>
<keyword evidence="2" id="KW-0732">Signal</keyword>
<keyword evidence="1" id="KW-0472">Membrane</keyword>
<name>A0A3A8KN90_9BACT</name>
<dbReference type="EMBL" id="RAWE01000016">
    <property type="protein sequence ID" value="RKH05701.1"/>
    <property type="molecule type" value="Genomic_DNA"/>
</dbReference>
<organism evidence="3 4">
    <name type="scientific">Corallococcus carmarthensis</name>
    <dbReference type="NCBI Taxonomy" id="2316728"/>
    <lineage>
        <taxon>Bacteria</taxon>
        <taxon>Pseudomonadati</taxon>
        <taxon>Myxococcota</taxon>
        <taxon>Myxococcia</taxon>
        <taxon>Myxococcales</taxon>
        <taxon>Cystobacterineae</taxon>
        <taxon>Myxococcaceae</taxon>
        <taxon>Corallococcus</taxon>
    </lineage>
</organism>
<gene>
    <name evidence="3" type="ORF">D7X32_07245</name>
</gene>
<keyword evidence="1" id="KW-0812">Transmembrane</keyword>
<dbReference type="AlphaFoldDB" id="A0A3A8KN90"/>
<feature type="transmembrane region" description="Helical" evidence="1">
    <location>
        <begin position="228"/>
        <end position="250"/>
    </location>
</feature>
<dbReference type="OrthoDB" id="5525812at2"/>
<feature type="transmembrane region" description="Helical" evidence="1">
    <location>
        <begin position="175"/>
        <end position="194"/>
    </location>
</feature>
<protein>
    <recommendedName>
        <fullName evidence="5">Tetratricopeptide repeat protein</fullName>
    </recommendedName>
</protein>
<dbReference type="Proteomes" id="UP000268313">
    <property type="component" value="Unassembled WGS sequence"/>
</dbReference>
<keyword evidence="1" id="KW-1133">Transmembrane helix</keyword>
<proteinExistence type="predicted"/>
<evidence type="ECO:0000313" key="3">
    <source>
        <dbReference type="EMBL" id="RKH05701.1"/>
    </source>
</evidence>
<evidence type="ECO:0000256" key="1">
    <source>
        <dbReference type="SAM" id="Phobius"/>
    </source>
</evidence>
<evidence type="ECO:0008006" key="5">
    <source>
        <dbReference type="Google" id="ProtNLM"/>
    </source>
</evidence>
<keyword evidence="4" id="KW-1185">Reference proteome</keyword>
<evidence type="ECO:0000313" key="4">
    <source>
        <dbReference type="Proteomes" id="UP000268313"/>
    </source>
</evidence>
<comment type="caution">
    <text evidence="3">The sequence shown here is derived from an EMBL/GenBank/DDBJ whole genome shotgun (WGS) entry which is preliminary data.</text>
</comment>